<comment type="caution">
    <text evidence="1">The sequence shown here is derived from an EMBL/GenBank/DDBJ whole genome shotgun (WGS) entry which is preliminary data.</text>
</comment>
<accession>A0A846TU39</accession>
<gene>
    <name evidence="1" type="ORF">GTW58_02250</name>
</gene>
<name>A0A846TU39_9MICC</name>
<dbReference type="Proteomes" id="UP000521379">
    <property type="component" value="Unassembled WGS sequence"/>
</dbReference>
<evidence type="ECO:0000313" key="2">
    <source>
        <dbReference type="Proteomes" id="UP000521379"/>
    </source>
</evidence>
<evidence type="ECO:0000313" key="1">
    <source>
        <dbReference type="EMBL" id="NKE08787.1"/>
    </source>
</evidence>
<sequence>MADSASTSVPGTKHHGPHRAVDTSQLFFDLVFVFAITEVSGLIREQPDAQGCCGPPSCWP</sequence>
<proteinExistence type="predicted"/>
<reference evidence="1 2" key="1">
    <citation type="submission" date="2020-02" db="EMBL/GenBank/DDBJ databases">
        <authorList>
            <person name="Sun Q."/>
        </authorList>
    </citation>
    <scope>NUCLEOTIDE SEQUENCE [LARGE SCALE GENOMIC DNA]</scope>
    <source>
        <strain evidence="1 2">YIM 13062</strain>
    </source>
</reference>
<keyword evidence="2" id="KW-1185">Reference proteome</keyword>
<dbReference type="EMBL" id="JAAVUN010000002">
    <property type="protein sequence ID" value="NKE08787.1"/>
    <property type="molecule type" value="Genomic_DNA"/>
</dbReference>
<dbReference type="AlphaFoldDB" id="A0A846TU39"/>
<dbReference type="RefSeq" id="WP_047690931.1">
    <property type="nucleotide sequence ID" value="NZ_JAAVUN010000002.1"/>
</dbReference>
<organism evidence="1 2">
    <name type="scientific">Kocuria subflava</name>
    <dbReference type="NCBI Taxonomy" id="1736139"/>
    <lineage>
        <taxon>Bacteria</taxon>
        <taxon>Bacillati</taxon>
        <taxon>Actinomycetota</taxon>
        <taxon>Actinomycetes</taxon>
        <taxon>Micrococcales</taxon>
        <taxon>Micrococcaceae</taxon>
        <taxon>Kocuria</taxon>
    </lineage>
</organism>
<protein>
    <submittedName>
        <fullName evidence="1">Low temperature requirement protein A</fullName>
    </submittedName>
</protein>